<evidence type="ECO:0000256" key="7">
    <source>
        <dbReference type="ARBA" id="ARBA00023157"/>
    </source>
</evidence>
<keyword evidence="6" id="KW-0106">Calcium</keyword>
<dbReference type="AlphaFoldDB" id="A0AAD1S713"/>
<dbReference type="SUPFAM" id="SSF49785">
    <property type="entry name" value="Galactose-binding domain-like"/>
    <property type="match status" value="1"/>
</dbReference>
<keyword evidence="5" id="KW-0430">Lectin</keyword>
<evidence type="ECO:0000259" key="9">
    <source>
        <dbReference type="SMART" id="SM00607"/>
    </source>
</evidence>
<keyword evidence="7" id="KW-1015">Disulfide bond</keyword>
<dbReference type="EMBL" id="OW240915">
    <property type="protein sequence ID" value="CAH2286168.1"/>
    <property type="molecule type" value="Genomic_DNA"/>
</dbReference>
<evidence type="ECO:0000256" key="8">
    <source>
        <dbReference type="SAM" id="SignalP"/>
    </source>
</evidence>
<dbReference type="InterPro" id="IPR008979">
    <property type="entry name" value="Galactose-bd-like_sf"/>
</dbReference>
<gene>
    <name evidence="10" type="ORF">PECUL_23A026371</name>
</gene>
<evidence type="ECO:0000256" key="4">
    <source>
        <dbReference type="ARBA" id="ARBA00022723"/>
    </source>
</evidence>
<dbReference type="GO" id="GO:0010185">
    <property type="term" value="P:regulation of cellular defense response"/>
    <property type="evidence" value="ECO:0007669"/>
    <property type="project" value="UniProtKB-ARBA"/>
</dbReference>
<evidence type="ECO:0000256" key="2">
    <source>
        <dbReference type="ARBA" id="ARBA00010147"/>
    </source>
</evidence>
<dbReference type="GO" id="GO:0046872">
    <property type="term" value="F:metal ion binding"/>
    <property type="evidence" value="ECO:0007669"/>
    <property type="project" value="UniProtKB-KW"/>
</dbReference>
<evidence type="ECO:0000256" key="3">
    <source>
        <dbReference type="ARBA" id="ARBA00011233"/>
    </source>
</evidence>
<feature type="domain" description="Fucolectin tachylectin-4 pentraxin-1" evidence="9">
    <location>
        <begin position="28"/>
        <end position="168"/>
    </location>
</feature>
<dbReference type="Proteomes" id="UP001295444">
    <property type="component" value="Chromosome 04"/>
</dbReference>
<evidence type="ECO:0000313" key="10">
    <source>
        <dbReference type="EMBL" id="CAH2286168.1"/>
    </source>
</evidence>
<accession>A0AAD1S713</accession>
<feature type="chain" id="PRO_5042002860" description="Fucolectin tachylectin-4 pentraxin-1 domain-containing protein" evidence="8">
    <location>
        <begin position="20"/>
        <end position="174"/>
    </location>
</feature>
<dbReference type="Pfam" id="PF22633">
    <property type="entry name" value="F5_F8_type_C_2"/>
    <property type="match status" value="1"/>
</dbReference>
<dbReference type="SMART" id="SM00607">
    <property type="entry name" value="FTP"/>
    <property type="match status" value="1"/>
</dbReference>
<dbReference type="InterPro" id="IPR006585">
    <property type="entry name" value="FTP1"/>
</dbReference>
<comment type="subunit">
    <text evidence="3">Homotrimer.</text>
</comment>
<dbReference type="PANTHER" id="PTHR45713">
    <property type="entry name" value="FTP DOMAIN-CONTAINING PROTEIN"/>
    <property type="match status" value="1"/>
</dbReference>
<evidence type="ECO:0000313" key="11">
    <source>
        <dbReference type="Proteomes" id="UP001295444"/>
    </source>
</evidence>
<dbReference type="InterPro" id="IPR051941">
    <property type="entry name" value="BG_Antigen-Binding_Lectin"/>
</dbReference>
<comment type="function">
    <text evidence="1">Acts as a defensive agent. Recognizes blood group fucosylated oligosaccharides including A, B, H and Lewis B-type antigens. Does not recognize Lewis A antigen and has low affinity for monovalent haptens.</text>
</comment>
<keyword evidence="11" id="KW-1185">Reference proteome</keyword>
<organism evidence="10 11">
    <name type="scientific">Pelobates cultripes</name>
    <name type="common">Western spadefoot toad</name>
    <dbReference type="NCBI Taxonomy" id="61616"/>
    <lineage>
        <taxon>Eukaryota</taxon>
        <taxon>Metazoa</taxon>
        <taxon>Chordata</taxon>
        <taxon>Craniata</taxon>
        <taxon>Vertebrata</taxon>
        <taxon>Euteleostomi</taxon>
        <taxon>Amphibia</taxon>
        <taxon>Batrachia</taxon>
        <taxon>Anura</taxon>
        <taxon>Pelobatoidea</taxon>
        <taxon>Pelobatidae</taxon>
        <taxon>Pelobates</taxon>
    </lineage>
</organism>
<comment type="similarity">
    <text evidence="2">Belongs to the fucolectin family.</text>
</comment>
<keyword evidence="4" id="KW-0479">Metal-binding</keyword>
<evidence type="ECO:0000256" key="5">
    <source>
        <dbReference type="ARBA" id="ARBA00022734"/>
    </source>
</evidence>
<keyword evidence="8" id="KW-0732">Signal</keyword>
<dbReference type="GO" id="GO:0042806">
    <property type="term" value="F:fucose binding"/>
    <property type="evidence" value="ECO:0007669"/>
    <property type="project" value="UniProtKB-ARBA"/>
</dbReference>
<dbReference type="GO" id="GO:0001868">
    <property type="term" value="P:regulation of complement activation, lectin pathway"/>
    <property type="evidence" value="ECO:0007669"/>
    <property type="project" value="UniProtKB-ARBA"/>
</dbReference>
<reference evidence="10" key="1">
    <citation type="submission" date="2022-03" db="EMBL/GenBank/DDBJ databases">
        <authorList>
            <person name="Alioto T."/>
            <person name="Alioto T."/>
            <person name="Gomez Garrido J."/>
        </authorList>
    </citation>
    <scope>NUCLEOTIDE SEQUENCE</scope>
</reference>
<feature type="signal peptide" evidence="8">
    <location>
        <begin position="1"/>
        <end position="19"/>
    </location>
</feature>
<protein>
    <recommendedName>
        <fullName evidence="9">Fucolectin tachylectin-4 pentraxin-1 domain-containing protein</fullName>
    </recommendedName>
</protein>
<name>A0AAD1S713_PELCU</name>
<proteinExistence type="inferred from homology"/>
<dbReference type="PANTHER" id="PTHR45713:SF11">
    <property type="entry name" value="FUCOLECTIN TACHYLECTIN-4 PENTRAXIN-1 DOMAIN-CONTAINING PROTEIN"/>
    <property type="match status" value="1"/>
</dbReference>
<sequence length="174" mass="19035">MKCLAILLVCVLCAVDGWAQLCAPQPGAENLAGYGIVTQSSGYGIGGAIRAIDGNYDTNYHNHPCTHTDKDYEPWWKLDLRRRAILDLIVITNRQDCCAERLRGAQVKVGDSPDGNNPVCGTITDVSQARLAIPCEGVEGRYITVTIPGRAEYLTLCEVEVYGHFTETENELTC</sequence>
<dbReference type="Gene3D" id="2.60.120.260">
    <property type="entry name" value="Galactose-binding domain-like"/>
    <property type="match status" value="1"/>
</dbReference>
<evidence type="ECO:0000256" key="6">
    <source>
        <dbReference type="ARBA" id="ARBA00022837"/>
    </source>
</evidence>
<evidence type="ECO:0000256" key="1">
    <source>
        <dbReference type="ARBA" id="ARBA00002219"/>
    </source>
</evidence>